<comment type="caution">
    <text evidence="1">The sequence shown here is derived from an EMBL/GenBank/DDBJ whole genome shotgun (WGS) entry which is preliminary data.</text>
</comment>
<dbReference type="Gene3D" id="3.40.30.110">
    <property type="match status" value="1"/>
</dbReference>
<evidence type="ECO:0000313" key="1">
    <source>
        <dbReference type="EMBL" id="KAK5119124.1"/>
    </source>
</evidence>
<evidence type="ECO:0000313" key="2">
    <source>
        <dbReference type="Proteomes" id="UP001310890"/>
    </source>
</evidence>
<gene>
    <name evidence="1" type="ORF">LTR62_000335</name>
</gene>
<accession>A0AAN7TZH2</accession>
<dbReference type="Proteomes" id="UP001310890">
    <property type="component" value="Unassembled WGS sequence"/>
</dbReference>
<dbReference type="EMBL" id="JAVRRL010000001">
    <property type="protein sequence ID" value="KAK5119124.1"/>
    <property type="molecule type" value="Genomic_DNA"/>
</dbReference>
<reference evidence="1" key="1">
    <citation type="submission" date="2023-08" db="EMBL/GenBank/DDBJ databases">
        <title>Black Yeasts Isolated from many extreme environments.</title>
        <authorList>
            <person name="Coleine C."/>
            <person name="Stajich J.E."/>
            <person name="Selbmann L."/>
        </authorList>
    </citation>
    <scope>NUCLEOTIDE SEQUENCE</scope>
    <source>
        <strain evidence="1">CCFEE 5401</strain>
    </source>
</reference>
<sequence>MPVIRCDALPSHDDEIQKDALITPEDASKTLLSSPYALPEVGIDRSDPLGLQGGETVAVEMTDATPGYCPQNGKLVGLSKRRIVVELGNGIRVHFPRVGYAVFAMRENGKG</sequence>
<name>A0AAN7TZH2_9PEZI</name>
<proteinExistence type="predicted"/>
<protein>
    <submittedName>
        <fullName evidence="1">Uncharacterized protein</fullName>
    </submittedName>
</protein>
<dbReference type="AlphaFoldDB" id="A0AAN7TZH2"/>
<organism evidence="1 2">
    <name type="scientific">Meristemomyces frigidus</name>
    <dbReference type="NCBI Taxonomy" id="1508187"/>
    <lineage>
        <taxon>Eukaryota</taxon>
        <taxon>Fungi</taxon>
        <taxon>Dikarya</taxon>
        <taxon>Ascomycota</taxon>
        <taxon>Pezizomycotina</taxon>
        <taxon>Dothideomycetes</taxon>
        <taxon>Dothideomycetidae</taxon>
        <taxon>Mycosphaerellales</taxon>
        <taxon>Teratosphaeriaceae</taxon>
        <taxon>Meristemomyces</taxon>
    </lineage>
</organism>